<reference evidence="3 4" key="1">
    <citation type="journal article" date="2014" name="Nat. Commun.">
        <title>Klebsormidium flaccidum genome reveals primary factors for plant terrestrial adaptation.</title>
        <authorList>
            <person name="Hori K."/>
            <person name="Maruyama F."/>
            <person name="Fujisawa T."/>
            <person name="Togashi T."/>
            <person name="Yamamoto N."/>
            <person name="Seo M."/>
            <person name="Sato S."/>
            <person name="Yamada T."/>
            <person name="Mori H."/>
            <person name="Tajima N."/>
            <person name="Moriyama T."/>
            <person name="Ikeuchi M."/>
            <person name="Watanabe M."/>
            <person name="Wada H."/>
            <person name="Kobayashi K."/>
            <person name="Saito M."/>
            <person name="Masuda T."/>
            <person name="Sasaki-Sekimoto Y."/>
            <person name="Mashiguchi K."/>
            <person name="Awai K."/>
            <person name="Shimojima M."/>
            <person name="Masuda S."/>
            <person name="Iwai M."/>
            <person name="Nobusawa T."/>
            <person name="Narise T."/>
            <person name="Kondo S."/>
            <person name="Saito H."/>
            <person name="Sato R."/>
            <person name="Murakawa M."/>
            <person name="Ihara Y."/>
            <person name="Oshima-Yamada Y."/>
            <person name="Ohtaka K."/>
            <person name="Satoh M."/>
            <person name="Sonobe K."/>
            <person name="Ishii M."/>
            <person name="Ohtani R."/>
            <person name="Kanamori-Sato M."/>
            <person name="Honoki R."/>
            <person name="Miyazaki D."/>
            <person name="Mochizuki H."/>
            <person name="Umetsu J."/>
            <person name="Higashi K."/>
            <person name="Shibata D."/>
            <person name="Kamiya Y."/>
            <person name="Sato N."/>
            <person name="Nakamura Y."/>
            <person name="Tabata S."/>
            <person name="Ida S."/>
            <person name="Kurokawa K."/>
            <person name="Ohta H."/>
        </authorList>
    </citation>
    <scope>NUCLEOTIDE SEQUENCE [LARGE SCALE GENOMIC DNA]</scope>
    <source>
        <strain evidence="3 4">NIES-2285</strain>
    </source>
</reference>
<organism evidence="3 4">
    <name type="scientific">Klebsormidium nitens</name>
    <name type="common">Green alga</name>
    <name type="synonym">Ulothrix nitens</name>
    <dbReference type="NCBI Taxonomy" id="105231"/>
    <lineage>
        <taxon>Eukaryota</taxon>
        <taxon>Viridiplantae</taxon>
        <taxon>Streptophyta</taxon>
        <taxon>Klebsormidiophyceae</taxon>
        <taxon>Klebsormidiales</taxon>
        <taxon>Klebsormidiaceae</taxon>
        <taxon>Klebsormidium</taxon>
    </lineage>
</organism>
<dbReference type="Proteomes" id="UP000054558">
    <property type="component" value="Unassembled WGS sequence"/>
</dbReference>
<accession>A0A1Y1I9I5</accession>
<dbReference type="InterPro" id="IPR029058">
    <property type="entry name" value="AB_hydrolase_fold"/>
</dbReference>
<dbReference type="Gene3D" id="3.40.50.1820">
    <property type="entry name" value="alpha/beta hydrolase"/>
    <property type="match status" value="1"/>
</dbReference>
<dbReference type="PANTHER" id="PTHR47280:SF1">
    <property type="entry name" value="PHEOPHYTINASE, CHLOROPLASTIC"/>
    <property type="match status" value="1"/>
</dbReference>
<dbReference type="OMA" id="WREQVEY"/>
<proteinExistence type="predicted"/>
<dbReference type="SUPFAM" id="SSF53474">
    <property type="entry name" value="alpha/beta-Hydrolases"/>
    <property type="match status" value="1"/>
</dbReference>
<name>A0A1Y1I9I5_KLENI</name>
<protein>
    <submittedName>
        <fullName evidence="3">Putative alpha/beta hydrolase fold containing-protein</fullName>
    </submittedName>
</protein>
<feature type="region of interest" description="Disordered" evidence="1">
    <location>
        <begin position="16"/>
        <end position="37"/>
    </location>
</feature>
<dbReference type="GO" id="GO:0015996">
    <property type="term" value="P:chlorophyll catabolic process"/>
    <property type="evidence" value="ECO:0000318"/>
    <property type="project" value="GO_Central"/>
</dbReference>
<dbReference type="FunFam" id="3.40.50.1820:FF:000136">
    <property type="entry name" value="Pheophytinase, chloroplastic"/>
    <property type="match status" value="1"/>
</dbReference>
<keyword evidence="3" id="KW-0378">Hydrolase</keyword>
<dbReference type="EMBL" id="DF237203">
    <property type="protein sequence ID" value="GAQ85781.1"/>
    <property type="molecule type" value="Genomic_DNA"/>
</dbReference>
<dbReference type="InterPro" id="IPR044211">
    <property type="entry name" value="PPH_chloroplastic"/>
</dbReference>
<dbReference type="AlphaFoldDB" id="A0A1Y1I9I5"/>
<dbReference type="Pfam" id="PF12697">
    <property type="entry name" value="Abhydrolase_6"/>
    <property type="match status" value="1"/>
</dbReference>
<evidence type="ECO:0000256" key="1">
    <source>
        <dbReference type="SAM" id="MobiDB-lite"/>
    </source>
</evidence>
<dbReference type="GO" id="GO:0080124">
    <property type="term" value="F:pheophytinase activity"/>
    <property type="evidence" value="ECO:0000318"/>
    <property type="project" value="GO_Central"/>
</dbReference>
<keyword evidence="4" id="KW-1185">Reference proteome</keyword>
<feature type="domain" description="AB hydrolase-1" evidence="2">
    <location>
        <begin position="68"/>
        <end position="349"/>
    </location>
</feature>
<dbReference type="InterPro" id="IPR000073">
    <property type="entry name" value="AB_hydrolase_1"/>
</dbReference>
<dbReference type="OrthoDB" id="408373at2759"/>
<evidence type="ECO:0000259" key="2">
    <source>
        <dbReference type="Pfam" id="PF12697"/>
    </source>
</evidence>
<sequence length="413" mass="46270">MLRSCPQRLHSQRRAIHARSTSLDRAPAQGQKAAQSVEKESIIEGHTWEWRHRWHVYYETAGTQGPPLVFLPGFGVGCFHFRDQLRDLGSDHRVWVMDLLGQGNSWPSHDPAPHADGDFKYWGFGPAAEEWAGDLIYSVDTWTSQIEAFLATVVKEPVYLLGNSLGGYLAVSLAARRPDLVKGVCLVNATPFWAFIPSPKSKNWFSRQIGRVIWAGAVPVPRWARWASSRWWDALRNPGTIRALLAQVYCNRERLSDELVAQIVEPTSHPAAASAFASIIFAPKPENSFNEGLHKLRAHGVPLCLMYGREDPWVRPVWGQQAKRIVPNAPYFEISPAGHCPHHEAYEVFNILVRKWIAHHETDGEEPLPERLDAVEIGLANELVCAELVSGEPRNAFERIASGVLGGRPRESG</sequence>
<evidence type="ECO:0000313" key="3">
    <source>
        <dbReference type="EMBL" id="GAQ85781.1"/>
    </source>
</evidence>
<dbReference type="GO" id="GO:0009507">
    <property type="term" value="C:chloroplast"/>
    <property type="evidence" value="ECO:0000318"/>
    <property type="project" value="GO_Central"/>
</dbReference>
<dbReference type="PANTHER" id="PTHR47280">
    <property type="entry name" value="PHEOPHYTINASE, CHLOROPLASTIC"/>
    <property type="match status" value="1"/>
</dbReference>
<evidence type="ECO:0000313" key="4">
    <source>
        <dbReference type="Proteomes" id="UP000054558"/>
    </source>
</evidence>
<dbReference type="STRING" id="105231.A0A1Y1I9I5"/>
<gene>
    <name evidence="3" type="ORF">KFL_002540150</name>
</gene>